<protein>
    <submittedName>
        <fullName evidence="7">Bromodomain-containing protein 2</fullName>
    </submittedName>
</protein>
<dbReference type="Gene3D" id="1.20.920.10">
    <property type="entry name" value="Bromodomain-like"/>
    <property type="match status" value="1"/>
</dbReference>
<feature type="compositionally biased region" description="Basic and acidic residues" evidence="5">
    <location>
        <begin position="733"/>
        <end position="746"/>
    </location>
</feature>
<keyword evidence="3" id="KW-0539">Nucleus</keyword>
<dbReference type="Pfam" id="PF00439">
    <property type="entry name" value="Bromodomain"/>
    <property type="match status" value="1"/>
</dbReference>
<dbReference type="Proteomes" id="UP000324585">
    <property type="component" value="Unassembled WGS sequence"/>
</dbReference>
<dbReference type="OrthoDB" id="6096at2759"/>
<evidence type="ECO:0000256" key="1">
    <source>
        <dbReference type="ARBA" id="ARBA00004123"/>
    </source>
</evidence>
<dbReference type="PROSITE" id="PS50014">
    <property type="entry name" value="BROMODOMAIN_2"/>
    <property type="match status" value="1"/>
</dbReference>
<dbReference type="Pfam" id="PF12047">
    <property type="entry name" value="DNMT1-RFD"/>
    <property type="match status" value="1"/>
</dbReference>
<dbReference type="InterPro" id="IPR001487">
    <property type="entry name" value="Bromodomain"/>
</dbReference>
<dbReference type="GO" id="GO:0005634">
    <property type="term" value="C:nucleus"/>
    <property type="evidence" value="ECO:0007669"/>
    <property type="project" value="UniProtKB-SubCell"/>
</dbReference>
<evidence type="ECO:0000256" key="2">
    <source>
        <dbReference type="ARBA" id="ARBA00023117"/>
    </source>
</evidence>
<feature type="region of interest" description="Disordered" evidence="5">
    <location>
        <begin position="1"/>
        <end position="30"/>
    </location>
</feature>
<feature type="compositionally biased region" description="Pro residues" evidence="5">
    <location>
        <begin position="552"/>
        <end position="563"/>
    </location>
</feature>
<evidence type="ECO:0000259" key="6">
    <source>
        <dbReference type="PROSITE" id="PS50014"/>
    </source>
</evidence>
<name>A0A5J4ZAH1_PORPP</name>
<accession>A0A5J4ZAH1</accession>
<dbReference type="InterPro" id="IPR036427">
    <property type="entry name" value="Bromodomain-like_sf"/>
</dbReference>
<feature type="region of interest" description="Disordered" evidence="5">
    <location>
        <begin position="664"/>
        <end position="759"/>
    </location>
</feature>
<dbReference type="PANTHER" id="PTHR45926">
    <property type="entry name" value="OSJNBA0053K19.4 PROTEIN"/>
    <property type="match status" value="1"/>
</dbReference>
<keyword evidence="2 4" id="KW-0103">Bromodomain</keyword>
<evidence type="ECO:0000256" key="3">
    <source>
        <dbReference type="ARBA" id="ARBA00023242"/>
    </source>
</evidence>
<organism evidence="7 8">
    <name type="scientific">Porphyridium purpureum</name>
    <name type="common">Red alga</name>
    <name type="synonym">Porphyridium cruentum</name>
    <dbReference type="NCBI Taxonomy" id="35688"/>
    <lineage>
        <taxon>Eukaryota</taxon>
        <taxon>Rhodophyta</taxon>
        <taxon>Bangiophyceae</taxon>
        <taxon>Porphyridiales</taxon>
        <taxon>Porphyridiaceae</taxon>
        <taxon>Porphyridium</taxon>
    </lineage>
</organism>
<dbReference type="EMBL" id="VRMN01000001">
    <property type="protein sequence ID" value="KAA8499753.1"/>
    <property type="molecule type" value="Genomic_DNA"/>
</dbReference>
<dbReference type="SMART" id="SM00297">
    <property type="entry name" value="BROMO"/>
    <property type="match status" value="1"/>
</dbReference>
<dbReference type="InterPro" id="IPR022702">
    <property type="entry name" value="Cytosine_MeTrfase1_RFD"/>
</dbReference>
<dbReference type="PRINTS" id="PR00503">
    <property type="entry name" value="BROMODOMAIN"/>
</dbReference>
<evidence type="ECO:0000313" key="8">
    <source>
        <dbReference type="Proteomes" id="UP000324585"/>
    </source>
</evidence>
<feature type="compositionally biased region" description="Low complexity" evidence="5">
    <location>
        <begin position="277"/>
        <end position="287"/>
    </location>
</feature>
<gene>
    <name evidence="7" type="ORF">FVE85_7338</name>
</gene>
<dbReference type="SUPFAM" id="SSF47370">
    <property type="entry name" value="Bromodomain"/>
    <property type="match status" value="1"/>
</dbReference>
<feature type="region of interest" description="Disordered" evidence="5">
    <location>
        <begin position="504"/>
        <end position="563"/>
    </location>
</feature>
<keyword evidence="8" id="KW-1185">Reference proteome</keyword>
<comment type="subcellular location">
    <subcellularLocation>
        <location evidence="1">Nucleus</location>
    </subcellularLocation>
</comment>
<reference evidence="8" key="1">
    <citation type="journal article" date="2019" name="Nat. Commun.">
        <title>Expansion of phycobilisome linker gene families in mesophilic red algae.</title>
        <authorList>
            <person name="Lee J."/>
            <person name="Kim D."/>
            <person name="Bhattacharya D."/>
            <person name="Yoon H.S."/>
        </authorList>
    </citation>
    <scope>NUCLEOTIDE SEQUENCE [LARGE SCALE GENOMIC DNA]</scope>
    <source>
        <strain evidence="8">CCMP 1328</strain>
    </source>
</reference>
<dbReference type="AlphaFoldDB" id="A0A5J4ZAH1"/>
<evidence type="ECO:0000313" key="7">
    <source>
        <dbReference type="EMBL" id="KAA8499753.1"/>
    </source>
</evidence>
<evidence type="ECO:0000256" key="5">
    <source>
        <dbReference type="SAM" id="MobiDB-lite"/>
    </source>
</evidence>
<feature type="region of interest" description="Disordered" evidence="5">
    <location>
        <begin position="276"/>
        <end position="312"/>
    </location>
</feature>
<proteinExistence type="predicted"/>
<sequence>MDEGTAREPASGMKVESEPAPNSTPAKAEEATLLTMPSAEKEEEVEKAAPATIHVKADGSKGSAGAMGTSDWIEELEIPAEYNFASESHADAGSFSREMDLFSLTRDDGKLASFLELDGATLVEKQRFVLRGWLVPPSTTMGSQPQRLNVQVRGLGEWCIEYGVEQSSLWVHSQHAWYKIIQPAKEYEDAFDAVRTRYEICARAFILASTMSSKAATYRMVCNLLVHPYQNMRGYSEADINDVKEFIIDQAANLGDQCLIKSGFIKTLIDRQKKEQAQGANAPASAGAGPGAGSETGSQTGEKPRRASLGFWSSPAPEEIKRYEPSEPLPPGGDKLLMDRLRKYVQSLSKQSQARAFALPVDPVRDGCPDYLDIVKEPMDLWTVETKIKARAHKPYSPIECARDLRKIWDNCRLYNPPTSALVRLANACEARAEERLHTWDAQIRAELGAETGLAESTPSIQIAPVLTASALATTPVANSVKNAGSNGGLAPVVTGLSAAAATPPVSRASGKPPPQPQAPQASTSLVPLTVDVPKDEPTRTSAAGEASPAAALPPRPPAPPPPEKLITPERLAAAPRQAQDLIARLDSLLRGSPGSTENHAERACALPTCSNKTRLLSQYCGDDCALAYAGIRADYMVLPNASENGFQRLIKKLAKQYRDGLQLKRTSLGGDPKPRGPKPGTKKRKAPTMTSSGARTPDTMELSEQELDRSAAASPVPRERLPPLKKASIDGAQERVDAENERPLDEPASPKQTSATAS</sequence>
<evidence type="ECO:0000256" key="4">
    <source>
        <dbReference type="PROSITE-ProRule" id="PRU00035"/>
    </source>
</evidence>
<comment type="caution">
    <text evidence="7">The sequence shown here is derived from an EMBL/GenBank/DDBJ whole genome shotgun (WGS) entry which is preliminary data.</text>
</comment>
<feature type="domain" description="Bromo" evidence="6">
    <location>
        <begin position="349"/>
        <end position="423"/>
    </location>
</feature>